<sequence length="238" mass="26927">MTTTINVPSGLKFLPDDEELISFLFRRLNGPLSSLESAFMRDCNLYGNEEPWEIWERFSDHLPYSPKDLFFFTILRKKSAHGSNIIRRVGSSGGSWHGEDSSTQINATVAVSDGKIVSVLGSRKRFSYKNPNSSQNGIWIMHEYSIGSNSLVLCRLRKMEASRNKRTRQSDKTKPSISNIKKRKLQSREGETSCHYGDNGQALLPTVDHQNFNLDPMNLWAPALEETVIVTYPPVETA</sequence>
<reference evidence="8 9" key="1">
    <citation type="submission" date="2021-09" db="EMBL/GenBank/DDBJ databases">
        <title>Genomic insights and catalytic innovation underlie evolution of tropane alkaloids biosynthesis.</title>
        <authorList>
            <person name="Wang Y.-J."/>
            <person name="Tian T."/>
            <person name="Huang J.-P."/>
            <person name="Huang S.-X."/>
        </authorList>
    </citation>
    <scope>NUCLEOTIDE SEQUENCE [LARGE SCALE GENOMIC DNA]</scope>
    <source>
        <strain evidence="8">KIB-2018</strain>
        <tissue evidence="8">Leaf</tissue>
    </source>
</reference>
<keyword evidence="3" id="KW-0238">DNA-binding</keyword>
<dbReference type="EMBL" id="JAIWQS010000009">
    <property type="protein sequence ID" value="KAJ8754405.1"/>
    <property type="molecule type" value="Genomic_DNA"/>
</dbReference>
<evidence type="ECO:0000256" key="6">
    <source>
        <dbReference type="SAM" id="MobiDB-lite"/>
    </source>
</evidence>
<dbReference type="GO" id="GO:0005634">
    <property type="term" value="C:nucleus"/>
    <property type="evidence" value="ECO:0007669"/>
    <property type="project" value="UniProtKB-SubCell"/>
</dbReference>
<evidence type="ECO:0000256" key="1">
    <source>
        <dbReference type="ARBA" id="ARBA00004123"/>
    </source>
</evidence>
<keyword evidence="5" id="KW-0539">Nucleus</keyword>
<dbReference type="AlphaFoldDB" id="A0AAV8SQ85"/>
<evidence type="ECO:0000313" key="9">
    <source>
        <dbReference type="Proteomes" id="UP001159364"/>
    </source>
</evidence>
<feature type="domain" description="NAC" evidence="7">
    <location>
        <begin position="7"/>
        <end position="183"/>
    </location>
</feature>
<dbReference type="Gene3D" id="2.170.150.80">
    <property type="entry name" value="NAC domain"/>
    <property type="match status" value="1"/>
</dbReference>
<evidence type="ECO:0000313" key="8">
    <source>
        <dbReference type="EMBL" id="KAJ8754405.1"/>
    </source>
</evidence>
<evidence type="ECO:0000256" key="4">
    <source>
        <dbReference type="ARBA" id="ARBA00023163"/>
    </source>
</evidence>
<protein>
    <recommendedName>
        <fullName evidence="7">NAC domain-containing protein</fullName>
    </recommendedName>
</protein>
<evidence type="ECO:0000256" key="5">
    <source>
        <dbReference type="ARBA" id="ARBA00023242"/>
    </source>
</evidence>
<keyword evidence="9" id="KW-1185">Reference proteome</keyword>
<comment type="caution">
    <text evidence="8">The sequence shown here is derived from an EMBL/GenBank/DDBJ whole genome shotgun (WGS) entry which is preliminary data.</text>
</comment>
<dbReference type="GO" id="GO:0006355">
    <property type="term" value="P:regulation of DNA-templated transcription"/>
    <property type="evidence" value="ECO:0007669"/>
    <property type="project" value="InterPro"/>
</dbReference>
<accession>A0AAV8SQ85</accession>
<proteinExistence type="predicted"/>
<dbReference type="Pfam" id="PF02365">
    <property type="entry name" value="NAM"/>
    <property type="match status" value="1"/>
</dbReference>
<comment type="subcellular location">
    <subcellularLocation>
        <location evidence="1">Nucleus</location>
    </subcellularLocation>
</comment>
<feature type="compositionally biased region" description="Basic and acidic residues" evidence="6">
    <location>
        <begin position="162"/>
        <end position="174"/>
    </location>
</feature>
<evidence type="ECO:0000256" key="2">
    <source>
        <dbReference type="ARBA" id="ARBA00023015"/>
    </source>
</evidence>
<dbReference type="InterPro" id="IPR036093">
    <property type="entry name" value="NAC_dom_sf"/>
</dbReference>
<keyword evidence="4" id="KW-0804">Transcription</keyword>
<name>A0AAV8SQ85_9ROSI</name>
<dbReference type="InterPro" id="IPR003441">
    <property type="entry name" value="NAC-dom"/>
</dbReference>
<dbReference type="GO" id="GO:0003677">
    <property type="term" value="F:DNA binding"/>
    <property type="evidence" value="ECO:0007669"/>
    <property type="project" value="UniProtKB-KW"/>
</dbReference>
<dbReference type="PROSITE" id="PS51005">
    <property type="entry name" value="NAC"/>
    <property type="match status" value="1"/>
</dbReference>
<evidence type="ECO:0000259" key="7">
    <source>
        <dbReference type="PROSITE" id="PS51005"/>
    </source>
</evidence>
<dbReference type="Proteomes" id="UP001159364">
    <property type="component" value="Linkage Group LG09"/>
</dbReference>
<organism evidence="8 9">
    <name type="scientific">Erythroxylum novogranatense</name>
    <dbReference type="NCBI Taxonomy" id="1862640"/>
    <lineage>
        <taxon>Eukaryota</taxon>
        <taxon>Viridiplantae</taxon>
        <taxon>Streptophyta</taxon>
        <taxon>Embryophyta</taxon>
        <taxon>Tracheophyta</taxon>
        <taxon>Spermatophyta</taxon>
        <taxon>Magnoliopsida</taxon>
        <taxon>eudicotyledons</taxon>
        <taxon>Gunneridae</taxon>
        <taxon>Pentapetalae</taxon>
        <taxon>rosids</taxon>
        <taxon>fabids</taxon>
        <taxon>Malpighiales</taxon>
        <taxon>Erythroxylaceae</taxon>
        <taxon>Erythroxylum</taxon>
    </lineage>
</organism>
<feature type="region of interest" description="Disordered" evidence="6">
    <location>
        <begin position="162"/>
        <end position="193"/>
    </location>
</feature>
<dbReference type="PANTHER" id="PTHR31989">
    <property type="entry name" value="NAC DOMAIN-CONTAINING PROTEIN 82-RELATED"/>
    <property type="match status" value="1"/>
</dbReference>
<evidence type="ECO:0000256" key="3">
    <source>
        <dbReference type="ARBA" id="ARBA00023125"/>
    </source>
</evidence>
<keyword evidence="2" id="KW-0805">Transcription regulation</keyword>
<gene>
    <name evidence="8" type="ORF">K2173_002856</name>
</gene>
<dbReference type="SUPFAM" id="SSF101941">
    <property type="entry name" value="NAC domain"/>
    <property type="match status" value="1"/>
</dbReference>